<proteinExistence type="predicted"/>
<sequence>MMLINPYGLYIIQCGQFSNYSSQYLSRLTPLYSLYYPEYHYNCYGNWHYGGWNNEYNGTSIHDIHYSESERMSWVSSGLDHLGHEIDHAVHHPSSVIPPVCHGHTGYLTNKFELELKIENGGWVTAWSNDIAEKDVLQGAVAAGVSVFSANPGPFLAWINELVNRTISSIQTDAQHKFTAEMRRVANEIAADVIRRAIQGKSPLETFKRFDTFDFKAGAIRYSGRNMACGNTVSTTWGMKPYIALRVR</sequence>
<protein>
    <submittedName>
        <fullName evidence="1">Uncharacterized protein</fullName>
    </submittedName>
</protein>
<evidence type="ECO:0000313" key="2">
    <source>
        <dbReference type="Proteomes" id="UP000035214"/>
    </source>
</evidence>
<dbReference type="EMBL" id="LCYI01000061">
    <property type="protein sequence ID" value="KLA22387.1"/>
    <property type="molecule type" value="Genomic_DNA"/>
</dbReference>
<reference evidence="1 2" key="1">
    <citation type="submission" date="2015-04" db="EMBL/GenBank/DDBJ databases">
        <title>Draft Genome Sequences of Eight Spore-Forming Food Isolates of Bacillus cereus Genome sequencing.</title>
        <authorList>
            <person name="Krawcyk A.O."/>
            <person name="de Jong A."/>
            <person name="Eijlander R.T."/>
            <person name="Berendsen E.M."/>
            <person name="Holsappel S."/>
            <person name="Wells-Bennik M."/>
            <person name="Kuipers O.P."/>
        </authorList>
    </citation>
    <scope>NUCLEOTIDE SEQUENCE [LARGE SCALE GENOMIC DNA]</scope>
    <source>
        <strain evidence="1 2">B4077</strain>
    </source>
</reference>
<name>A0A0G8EFV9_BACCE</name>
<dbReference type="PATRIC" id="fig|1396.428.peg.2437"/>
<dbReference type="AlphaFoldDB" id="A0A0G8EFV9"/>
<dbReference type="Proteomes" id="UP000035214">
    <property type="component" value="Unassembled WGS sequence"/>
</dbReference>
<comment type="caution">
    <text evidence="1">The sequence shown here is derived from an EMBL/GenBank/DDBJ whole genome shotgun (WGS) entry which is preliminary data.</text>
</comment>
<organism evidence="1 2">
    <name type="scientific">Bacillus cereus</name>
    <dbReference type="NCBI Taxonomy" id="1396"/>
    <lineage>
        <taxon>Bacteria</taxon>
        <taxon>Bacillati</taxon>
        <taxon>Bacillota</taxon>
        <taxon>Bacilli</taxon>
        <taxon>Bacillales</taxon>
        <taxon>Bacillaceae</taxon>
        <taxon>Bacillus</taxon>
        <taxon>Bacillus cereus group</taxon>
    </lineage>
</organism>
<gene>
    <name evidence="1" type="ORF">B4077_6168</name>
</gene>
<accession>A0A0G8EFV9</accession>
<evidence type="ECO:0000313" key="1">
    <source>
        <dbReference type="EMBL" id="KLA22387.1"/>
    </source>
</evidence>